<dbReference type="InterPro" id="IPR004629">
    <property type="entry name" value="WecG_TagA_CpsF"/>
</dbReference>
<dbReference type="HAMAP" id="MF_02070">
    <property type="entry name" value="TagA_TarA"/>
    <property type="match status" value="1"/>
</dbReference>
<evidence type="ECO:0000256" key="4">
    <source>
        <dbReference type="ARBA" id="ARBA00023316"/>
    </source>
</evidence>
<dbReference type="GO" id="GO:0071555">
    <property type="term" value="P:cell wall organization"/>
    <property type="evidence" value="ECO:0007669"/>
    <property type="project" value="UniProtKB-KW"/>
</dbReference>
<dbReference type="GO" id="GO:0047244">
    <property type="term" value="F:N-acetylglucosaminyldiphosphoundecaprenol N-acetyl-beta-D-mannosaminyltransferase activity"/>
    <property type="evidence" value="ECO:0007669"/>
    <property type="project" value="UniProtKB-UniRule"/>
</dbReference>
<dbReference type="PANTHER" id="PTHR34136:SF1">
    <property type="entry name" value="UDP-N-ACETYL-D-MANNOSAMINURONIC ACID TRANSFERASE"/>
    <property type="match status" value="1"/>
</dbReference>
<dbReference type="RefSeq" id="WP_212695670.1">
    <property type="nucleotide sequence ID" value="NZ_CP058649.1"/>
</dbReference>
<dbReference type="EC" id="2.4.1.187" evidence="5"/>
<comment type="pathway">
    <text evidence="5">Cell wall biogenesis; teichoic acid biosynthesis.</text>
</comment>
<evidence type="ECO:0000256" key="1">
    <source>
        <dbReference type="ARBA" id="ARBA00022676"/>
    </source>
</evidence>
<keyword evidence="3 5" id="KW-0777">Teichoic acid biosynthesis</keyword>
<evidence type="ECO:0000313" key="6">
    <source>
        <dbReference type="EMBL" id="QUI24971.1"/>
    </source>
</evidence>
<comment type="function">
    <text evidence="5">Catalyzes the conversion of GlcNAc-PP-undecaprenol into ManNAc-GlcNAc-PP-undecaprenol, the first committed lipid intermediate in the de novo synthesis of teichoic acid.</text>
</comment>
<dbReference type="InterPro" id="IPR034714">
    <property type="entry name" value="TagA_TarA"/>
</dbReference>
<keyword evidence="1 5" id="KW-0328">Glycosyltransferase</keyword>
<evidence type="ECO:0000256" key="2">
    <source>
        <dbReference type="ARBA" id="ARBA00022679"/>
    </source>
</evidence>
<comment type="similarity">
    <text evidence="5">Belongs to the glycosyltransferase 26 family. TagA/TarA subfamily.</text>
</comment>
<dbReference type="Proteomes" id="UP000683246">
    <property type="component" value="Chromosome"/>
</dbReference>
<gene>
    <name evidence="6" type="ORF">HZI73_22945</name>
</gene>
<dbReference type="GO" id="GO:0019350">
    <property type="term" value="P:teichoic acid biosynthetic process"/>
    <property type="evidence" value="ECO:0007669"/>
    <property type="project" value="UniProtKB-UniRule"/>
</dbReference>
<evidence type="ECO:0000313" key="7">
    <source>
        <dbReference type="Proteomes" id="UP000683246"/>
    </source>
</evidence>
<dbReference type="UniPathway" id="UPA00632"/>
<dbReference type="EMBL" id="CP058649">
    <property type="protein sequence ID" value="QUI24971.1"/>
    <property type="molecule type" value="Genomic_DNA"/>
</dbReference>
<dbReference type="Pfam" id="PF03808">
    <property type="entry name" value="Glyco_tran_WecG"/>
    <property type="match status" value="1"/>
</dbReference>
<dbReference type="KEGG" id="vpy:HZI73_22945"/>
<dbReference type="PANTHER" id="PTHR34136">
    <property type="match status" value="1"/>
</dbReference>
<dbReference type="AlphaFoldDB" id="A0A8J8SIU3"/>
<accession>A0A8J8SIU3</accession>
<keyword evidence="2 5" id="KW-0808">Transferase</keyword>
<protein>
    <recommendedName>
        <fullName evidence="5">N-acetylglucosaminyldiphosphoundecaprenol N-acetyl-beta-D-mannosaminyltransferase</fullName>
        <ecNumber evidence="5">2.4.1.187</ecNumber>
    </recommendedName>
    <alternativeName>
        <fullName evidence="5">N-acetylmannosaminyltransferase</fullName>
    </alternativeName>
    <alternativeName>
        <fullName evidence="5">UDP-N-acetylmannosamine transferase</fullName>
    </alternativeName>
    <alternativeName>
        <fullName evidence="5">UDP-N-acetylmannosamine:N-acetylglucosaminyl pyrophosphorylundecaprenol N-acetylmannosaminyltransferase</fullName>
    </alternativeName>
</protein>
<reference evidence="6" key="1">
    <citation type="submission" date="2020-07" db="EMBL/GenBank/DDBJ databases">
        <title>Vallitalea pronyensis genome.</title>
        <authorList>
            <person name="Postec A."/>
        </authorList>
    </citation>
    <scope>NUCLEOTIDE SEQUENCE</scope>
    <source>
        <strain evidence="6">FatNI3</strain>
    </source>
</reference>
<proteinExistence type="inferred from homology"/>
<evidence type="ECO:0000256" key="3">
    <source>
        <dbReference type="ARBA" id="ARBA00022944"/>
    </source>
</evidence>
<dbReference type="NCBIfam" id="TIGR00696">
    <property type="entry name" value="wecG_tagA_cpsF"/>
    <property type="match status" value="1"/>
</dbReference>
<sequence>MKVDILGVKFDNYTMDQAMNEVVQQLKKEKNAYKIYTPNPEIVMMANEHMDFMNILNRGDLVIPDGIGVVIGAKIMKKDIPERVAGYDLVQNILAEIADNKMTAYFLGSAKGIAEEAAHHMEKAYPGLKVMGTHDGYFDDQEEKHIIASIQSLQPDVLLVGLGAYRQEKWIDDHVEKLGVKVAIGVGGSLDGMAGHVKRAPVIFQKLYMEWLYRLIKQPSRARRMLKLPLFLIHVIRHRKH</sequence>
<keyword evidence="4 5" id="KW-0961">Cell wall biogenesis/degradation</keyword>
<organism evidence="6 7">
    <name type="scientific">Vallitalea pronyensis</name>
    <dbReference type="NCBI Taxonomy" id="1348613"/>
    <lineage>
        <taxon>Bacteria</taxon>
        <taxon>Bacillati</taxon>
        <taxon>Bacillota</taxon>
        <taxon>Clostridia</taxon>
        <taxon>Lachnospirales</taxon>
        <taxon>Vallitaleaceae</taxon>
        <taxon>Vallitalea</taxon>
    </lineage>
</organism>
<name>A0A8J8SIU3_9FIRM</name>
<comment type="catalytic activity">
    <reaction evidence="5">
        <text>UDP-N-acetyl-alpha-D-mannosamine + N-acetyl-alpha-D-glucosaminyl-di-trans,octa-cis-undecaprenyl diphosphate = N-acetyl-beta-D-mannosaminyl-(1-&gt;4)-N-acetyl-alpha-D-glucosaminyl di-trans,octa-cis-undecaprenyl diphosphate + UDP + H(+)</text>
        <dbReference type="Rhea" id="RHEA:16053"/>
        <dbReference type="ChEBI" id="CHEBI:15378"/>
        <dbReference type="ChEBI" id="CHEBI:58223"/>
        <dbReference type="ChEBI" id="CHEBI:62959"/>
        <dbReference type="ChEBI" id="CHEBI:68623"/>
        <dbReference type="ChEBI" id="CHEBI:132210"/>
        <dbReference type="EC" id="2.4.1.187"/>
    </reaction>
</comment>
<dbReference type="CDD" id="cd06533">
    <property type="entry name" value="Glyco_transf_WecG_TagA"/>
    <property type="match status" value="1"/>
</dbReference>
<keyword evidence="7" id="KW-1185">Reference proteome</keyword>
<evidence type="ECO:0000256" key="5">
    <source>
        <dbReference type="HAMAP-Rule" id="MF_02070"/>
    </source>
</evidence>